<accession>A0A2W4RIJ0</accession>
<keyword evidence="5" id="KW-0190">Covalent protein-DNA linkage</keyword>
<proteinExistence type="inferred from homology"/>
<dbReference type="InterPro" id="IPR036590">
    <property type="entry name" value="SRAP-like"/>
</dbReference>
<organism evidence="9 10">
    <name type="scientific">Candidatus Methylumidiphilus alinenensis</name>
    <dbReference type="NCBI Taxonomy" id="2202197"/>
    <lineage>
        <taxon>Bacteria</taxon>
        <taxon>Pseudomonadati</taxon>
        <taxon>Pseudomonadota</taxon>
        <taxon>Gammaproteobacteria</taxon>
        <taxon>Methylococcales</taxon>
        <taxon>Candidatus Methylumidiphilus</taxon>
    </lineage>
</organism>
<comment type="similarity">
    <text evidence="1 8">Belongs to the SOS response-associated peptidase family.</text>
</comment>
<evidence type="ECO:0000256" key="2">
    <source>
        <dbReference type="ARBA" id="ARBA00022670"/>
    </source>
</evidence>
<dbReference type="PANTHER" id="PTHR13604:SF0">
    <property type="entry name" value="ABASIC SITE PROCESSING PROTEIN HMCES"/>
    <property type="match status" value="1"/>
</dbReference>
<evidence type="ECO:0000256" key="8">
    <source>
        <dbReference type="RuleBase" id="RU364100"/>
    </source>
</evidence>
<keyword evidence="6" id="KW-0238">DNA-binding</keyword>
<keyword evidence="3" id="KW-0227">DNA damage</keyword>
<dbReference type="GO" id="GO:0003697">
    <property type="term" value="F:single-stranded DNA binding"/>
    <property type="evidence" value="ECO:0007669"/>
    <property type="project" value="InterPro"/>
</dbReference>
<dbReference type="PANTHER" id="PTHR13604">
    <property type="entry name" value="DC12-RELATED"/>
    <property type="match status" value="1"/>
</dbReference>
<dbReference type="GO" id="GO:0016829">
    <property type="term" value="F:lyase activity"/>
    <property type="evidence" value="ECO:0007669"/>
    <property type="project" value="UniProtKB-KW"/>
</dbReference>
<evidence type="ECO:0000256" key="4">
    <source>
        <dbReference type="ARBA" id="ARBA00022801"/>
    </source>
</evidence>
<protein>
    <recommendedName>
        <fullName evidence="8">Abasic site processing protein</fullName>
        <ecNumber evidence="8">3.4.-.-</ecNumber>
    </recommendedName>
</protein>
<dbReference type="EMBL" id="QJPH01000295">
    <property type="protein sequence ID" value="PZN79578.1"/>
    <property type="molecule type" value="Genomic_DNA"/>
</dbReference>
<reference evidence="9 10" key="1">
    <citation type="journal article" date="2018" name="Aquat. Microb. Ecol.">
        <title>Gammaproteobacterial methanotrophs dominate.</title>
        <authorList>
            <person name="Rissanen A.J."/>
            <person name="Saarenheimo J."/>
            <person name="Tiirola M."/>
            <person name="Peura S."/>
            <person name="Aalto S.L."/>
            <person name="Karvinen A."/>
            <person name="Nykanen H."/>
        </authorList>
    </citation>
    <scope>NUCLEOTIDE SEQUENCE [LARGE SCALE GENOMIC DNA]</scope>
    <source>
        <strain evidence="9">AMbin10</strain>
    </source>
</reference>
<dbReference type="Proteomes" id="UP000249396">
    <property type="component" value="Unassembled WGS sequence"/>
</dbReference>
<dbReference type="AlphaFoldDB" id="A0A2W4RIJ0"/>
<dbReference type="InterPro" id="IPR003738">
    <property type="entry name" value="SRAP"/>
</dbReference>
<dbReference type="EC" id="3.4.-.-" evidence="8"/>
<feature type="non-terminal residue" evidence="9">
    <location>
        <position position="1"/>
    </location>
</feature>
<dbReference type="Gene3D" id="3.90.1680.10">
    <property type="entry name" value="SOS response associated peptidase-like"/>
    <property type="match status" value="1"/>
</dbReference>
<name>A0A2W4RIJ0_9GAMM</name>
<evidence type="ECO:0000256" key="1">
    <source>
        <dbReference type="ARBA" id="ARBA00008136"/>
    </source>
</evidence>
<evidence type="ECO:0000256" key="6">
    <source>
        <dbReference type="ARBA" id="ARBA00023125"/>
    </source>
</evidence>
<sequence>IKPYFRHMLHRTHCIIPATGFYEWKRIGQSKKQPYYIHRADGKPMAFAGLWDIWRADASAAPIVSCTIITTDANLEMKFVHDRMPVILEAEHWKEWLDAIKPEAGKLLQPSKNGALALYPVSTKVNNPKNSQQDCIAPYDESNEIGELFRV</sequence>
<evidence type="ECO:0000256" key="7">
    <source>
        <dbReference type="ARBA" id="ARBA00023239"/>
    </source>
</evidence>
<dbReference type="Pfam" id="PF02586">
    <property type="entry name" value="SRAP"/>
    <property type="match status" value="1"/>
</dbReference>
<dbReference type="GO" id="GO:0106300">
    <property type="term" value="P:protein-DNA covalent cross-linking repair"/>
    <property type="evidence" value="ECO:0007669"/>
    <property type="project" value="InterPro"/>
</dbReference>
<keyword evidence="7" id="KW-0456">Lyase</keyword>
<gene>
    <name evidence="9" type="ORF">DM484_11170</name>
</gene>
<dbReference type="SUPFAM" id="SSF143081">
    <property type="entry name" value="BB1717-like"/>
    <property type="match status" value="1"/>
</dbReference>
<evidence type="ECO:0000256" key="5">
    <source>
        <dbReference type="ARBA" id="ARBA00023124"/>
    </source>
</evidence>
<comment type="caution">
    <text evidence="9">The sequence shown here is derived from an EMBL/GenBank/DDBJ whole genome shotgun (WGS) entry which is preliminary data.</text>
</comment>
<evidence type="ECO:0000313" key="9">
    <source>
        <dbReference type="EMBL" id="PZN79578.1"/>
    </source>
</evidence>
<keyword evidence="4 8" id="KW-0378">Hydrolase</keyword>
<dbReference type="GO" id="GO:0008233">
    <property type="term" value="F:peptidase activity"/>
    <property type="evidence" value="ECO:0007669"/>
    <property type="project" value="UniProtKB-KW"/>
</dbReference>
<keyword evidence="2 8" id="KW-0645">Protease</keyword>
<evidence type="ECO:0000313" key="10">
    <source>
        <dbReference type="Proteomes" id="UP000249396"/>
    </source>
</evidence>
<evidence type="ECO:0000256" key="3">
    <source>
        <dbReference type="ARBA" id="ARBA00022763"/>
    </source>
</evidence>
<dbReference type="GO" id="GO:0006508">
    <property type="term" value="P:proteolysis"/>
    <property type="evidence" value="ECO:0007669"/>
    <property type="project" value="UniProtKB-KW"/>
</dbReference>